<dbReference type="EMBL" id="KZ825160">
    <property type="protein sequence ID" value="PYI17101.1"/>
    <property type="molecule type" value="Genomic_DNA"/>
</dbReference>
<dbReference type="AlphaFoldDB" id="A0A2V5H0Q4"/>
<protein>
    <submittedName>
        <fullName evidence="1">Uncharacterized protein</fullName>
    </submittedName>
</protein>
<organism evidence="1 2">
    <name type="scientific">Aspergillus violaceofuscus (strain CBS 115571)</name>
    <dbReference type="NCBI Taxonomy" id="1450538"/>
    <lineage>
        <taxon>Eukaryota</taxon>
        <taxon>Fungi</taxon>
        <taxon>Dikarya</taxon>
        <taxon>Ascomycota</taxon>
        <taxon>Pezizomycotina</taxon>
        <taxon>Eurotiomycetes</taxon>
        <taxon>Eurotiomycetidae</taxon>
        <taxon>Eurotiales</taxon>
        <taxon>Aspergillaceae</taxon>
        <taxon>Aspergillus</taxon>
    </lineage>
</organism>
<name>A0A2V5H0Q4_ASPV1</name>
<accession>A0A2V5H0Q4</accession>
<sequence>MQKCGCGCGCGVGWRRCGLISIYLCDAGRMCVLCCAVLCCAGARCCRCPVLSGAWGFLAMARWSINLSLRPEPGSRPGPIVLVAAFGLRV</sequence>
<reference evidence="1 2" key="1">
    <citation type="submission" date="2018-02" db="EMBL/GenBank/DDBJ databases">
        <title>The genomes of Aspergillus section Nigri reveals drivers in fungal speciation.</title>
        <authorList>
            <consortium name="DOE Joint Genome Institute"/>
            <person name="Vesth T.C."/>
            <person name="Nybo J."/>
            <person name="Theobald S."/>
            <person name="Brandl J."/>
            <person name="Frisvad J.C."/>
            <person name="Nielsen K.F."/>
            <person name="Lyhne E.K."/>
            <person name="Kogle M.E."/>
            <person name="Kuo A."/>
            <person name="Riley R."/>
            <person name="Clum A."/>
            <person name="Nolan M."/>
            <person name="Lipzen A."/>
            <person name="Salamov A."/>
            <person name="Henrissat B."/>
            <person name="Wiebenga A."/>
            <person name="De vries R.P."/>
            <person name="Grigoriev I.V."/>
            <person name="Mortensen U.H."/>
            <person name="Andersen M.R."/>
            <person name="Baker S.E."/>
        </authorList>
    </citation>
    <scope>NUCLEOTIDE SEQUENCE [LARGE SCALE GENOMIC DNA]</scope>
    <source>
        <strain evidence="1 2">CBS 115571</strain>
    </source>
</reference>
<evidence type="ECO:0000313" key="1">
    <source>
        <dbReference type="EMBL" id="PYI17101.1"/>
    </source>
</evidence>
<proteinExistence type="predicted"/>
<evidence type="ECO:0000313" key="2">
    <source>
        <dbReference type="Proteomes" id="UP000249829"/>
    </source>
</evidence>
<dbReference type="Proteomes" id="UP000249829">
    <property type="component" value="Unassembled WGS sequence"/>
</dbReference>
<keyword evidence="2" id="KW-1185">Reference proteome</keyword>
<gene>
    <name evidence="1" type="ORF">BO99DRAFT_204939</name>
</gene>